<dbReference type="AlphaFoldDB" id="A0A9P8KBI1"/>
<evidence type="ECO:0000256" key="1">
    <source>
        <dbReference type="SAM" id="MobiDB-lite"/>
    </source>
</evidence>
<name>A0A9P8KBI1_AURME</name>
<sequence length="508" mass="55773">MPCRDETHEHEWPTEGTLHICRCEIFCGYCDGEDAKVVYNYPWHLRDHIRKVHARAQGLSITVSPQPPKLHKSVKRKHAEVEENDTDENEDEDEESEKNESSGSEYQEDQKKKGKGKAKIGSFARAPSDPFTANVTEDAIPGTAPLRLRAKPAGKSKKSPMEGHAASYKPVGPSSPKRLEQSTAMGPPPRVPINNSTGTALMPHQQLYLQRTQGLARASSAHLSTNGSGLASHPQQVANNGQPTAGNVRLPAGTMGPPNGTLGPSPIPRHVPMPGQTYGRVNPATGQPMIPTHLPGQVPQSQSAIRDFYTSHPHHIAPAIGPPNHQRLRGLTTHMLSHANMTEQSVINHYQQEIEYIRSLQTTRLMTTIQEQMYGAIEQQMRQQFMQPPRELEVFFFHVVEHALMRYGLIRAAPLPQENQVPGGAQFGQQQGVQARDLRHGQQHPGQAQQMGGGQNIGQQPPRVVAGGQQSTAQPLMAQQAGFREPAQDNQTAVLGQQQQAAQVKPQP</sequence>
<proteinExistence type="predicted"/>
<evidence type="ECO:0000313" key="3">
    <source>
        <dbReference type="Proteomes" id="UP000767238"/>
    </source>
</evidence>
<dbReference type="OrthoDB" id="3910132at2759"/>
<evidence type="ECO:0000313" key="2">
    <source>
        <dbReference type="EMBL" id="KAH0228621.1"/>
    </source>
</evidence>
<feature type="compositionally biased region" description="Low complexity" evidence="1">
    <location>
        <begin position="420"/>
        <end position="435"/>
    </location>
</feature>
<feature type="compositionally biased region" description="Acidic residues" evidence="1">
    <location>
        <begin position="82"/>
        <end position="97"/>
    </location>
</feature>
<feature type="compositionally biased region" description="Basic residues" evidence="1">
    <location>
        <begin position="69"/>
        <end position="78"/>
    </location>
</feature>
<feature type="compositionally biased region" description="Low complexity" evidence="1">
    <location>
        <begin position="497"/>
        <end position="508"/>
    </location>
</feature>
<feature type="region of interest" description="Disordered" evidence="1">
    <location>
        <begin position="212"/>
        <end position="264"/>
    </location>
</feature>
<accession>A0A9P8KBI1</accession>
<gene>
    <name evidence="2" type="ORF">KCV03_g1869</name>
</gene>
<protein>
    <submittedName>
        <fullName evidence="2">Uncharacterized protein</fullName>
    </submittedName>
</protein>
<feature type="compositionally biased region" description="Basic residues" evidence="1">
    <location>
        <begin position="148"/>
        <end position="158"/>
    </location>
</feature>
<reference evidence="2" key="2">
    <citation type="submission" date="2021-08" db="EMBL/GenBank/DDBJ databases">
        <authorList>
            <person name="Gostincar C."/>
            <person name="Sun X."/>
            <person name="Song Z."/>
            <person name="Gunde-Cimerman N."/>
        </authorList>
    </citation>
    <scope>NUCLEOTIDE SEQUENCE</scope>
    <source>
        <strain evidence="2">EXF-8016</strain>
    </source>
</reference>
<feature type="region of interest" description="Disordered" evidence="1">
    <location>
        <begin position="60"/>
        <end position="198"/>
    </location>
</feature>
<reference evidence="2" key="1">
    <citation type="journal article" date="2021" name="J Fungi (Basel)">
        <title>Virulence traits and population genomics of the black yeast Aureobasidium melanogenum.</title>
        <authorList>
            <person name="Cernosa A."/>
            <person name="Sun X."/>
            <person name="Gostincar C."/>
            <person name="Fang C."/>
            <person name="Gunde-Cimerman N."/>
            <person name="Song Z."/>
        </authorList>
    </citation>
    <scope>NUCLEOTIDE SEQUENCE</scope>
    <source>
        <strain evidence="2">EXF-8016</strain>
    </source>
</reference>
<comment type="caution">
    <text evidence="2">The sequence shown here is derived from an EMBL/GenBank/DDBJ whole genome shotgun (WGS) entry which is preliminary data.</text>
</comment>
<dbReference type="EMBL" id="JAHFYH010000008">
    <property type="protein sequence ID" value="KAH0228621.1"/>
    <property type="molecule type" value="Genomic_DNA"/>
</dbReference>
<feature type="non-terminal residue" evidence="2">
    <location>
        <position position="508"/>
    </location>
</feature>
<organism evidence="2 3">
    <name type="scientific">Aureobasidium melanogenum</name>
    <name type="common">Aureobasidium pullulans var. melanogenum</name>
    <dbReference type="NCBI Taxonomy" id="46634"/>
    <lineage>
        <taxon>Eukaryota</taxon>
        <taxon>Fungi</taxon>
        <taxon>Dikarya</taxon>
        <taxon>Ascomycota</taxon>
        <taxon>Pezizomycotina</taxon>
        <taxon>Dothideomycetes</taxon>
        <taxon>Dothideomycetidae</taxon>
        <taxon>Dothideales</taxon>
        <taxon>Saccotheciaceae</taxon>
        <taxon>Aureobasidium</taxon>
    </lineage>
</organism>
<feature type="compositionally biased region" description="Polar residues" evidence="1">
    <location>
        <begin position="221"/>
        <end position="245"/>
    </location>
</feature>
<feature type="region of interest" description="Disordered" evidence="1">
    <location>
        <begin position="420"/>
        <end position="508"/>
    </location>
</feature>
<dbReference type="Proteomes" id="UP000767238">
    <property type="component" value="Unassembled WGS sequence"/>
</dbReference>